<dbReference type="EMBL" id="WJBH02000010">
    <property type="protein sequence ID" value="KAI9552265.1"/>
    <property type="molecule type" value="Genomic_DNA"/>
</dbReference>
<comment type="caution">
    <text evidence="2">The sequence shown here is derived from an EMBL/GenBank/DDBJ whole genome shotgun (WGS) entry which is preliminary data.</text>
</comment>
<evidence type="ECO:0000313" key="3">
    <source>
        <dbReference type="Proteomes" id="UP000820818"/>
    </source>
</evidence>
<organism evidence="2 3">
    <name type="scientific">Daphnia sinensis</name>
    <dbReference type="NCBI Taxonomy" id="1820382"/>
    <lineage>
        <taxon>Eukaryota</taxon>
        <taxon>Metazoa</taxon>
        <taxon>Ecdysozoa</taxon>
        <taxon>Arthropoda</taxon>
        <taxon>Crustacea</taxon>
        <taxon>Branchiopoda</taxon>
        <taxon>Diplostraca</taxon>
        <taxon>Cladocera</taxon>
        <taxon>Anomopoda</taxon>
        <taxon>Daphniidae</taxon>
        <taxon>Daphnia</taxon>
        <taxon>Daphnia similis group</taxon>
    </lineage>
</organism>
<dbReference type="Proteomes" id="UP000820818">
    <property type="component" value="Linkage Group LG10"/>
</dbReference>
<gene>
    <name evidence="2" type="ORF">GHT06_022627</name>
</gene>
<evidence type="ECO:0000256" key="1">
    <source>
        <dbReference type="SAM" id="SignalP"/>
    </source>
</evidence>
<feature type="signal peptide" evidence="1">
    <location>
        <begin position="1"/>
        <end position="23"/>
    </location>
</feature>
<proteinExistence type="predicted"/>
<keyword evidence="3" id="KW-1185">Reference proteome</keyword>
<protein>
    <submittedName>
        <fullName evidence="2">Uncharacterized protein</fullName>
    </submittedName>
</protein>
<reference evidence="2 3" key="1">
    <citation type="submission" date="2022-05" db="EMBL/GenBank/DDBJ databases">
        <title>A multi-omics perspective on studying reproductive biology in Daphnia sinensis.</title>
        <authorList>
            <person name="Jia J."/>
        </authorList>
    </citation>
    <scope>NUCLEOTIDE SEQUENCE [LARGE SCALE GENOMIC DNA]</scope>
    <source>
        <strain evidence="2 3">WSL</strain>
    </source>
</reference>
<keyword evidence="1" id="KW-0732">Signal</keyword>
<sequence>MSLIYRLPVVLVLLTLFLVLVLRQMNSGDTWNGNTLAEQASPVLQELYEDEKYDVEERPPVLYAVFGSSTPNGKNYRSYDCAFNLPLTALAWGRLGFRSVVLIIGSRCEWETIQR</sequence>
<dbReference type="AlphaFoldDB" id="A0AAD5KXG6"/>
<accession>A0AAD5KXG6</accession>
<feature type="chain" id="PRO_5042290264" evidence="1">
    <location>
        <begin position="24"/>
        <end position="115"/>
    </location>
</feature>
<name>A0AAD5KXG6_9CRUS</name>
<evidence type="ECO:0000313" key="2">
    <source>
        <dbReference type="EMBL" id="KAI9552265.1"/>
    </source>
</evidence>